<dbReference type="EMBL" id="QWIU01000002">
    <property type="protein sequence ID" value="RNA62240.1"/>
    <property type="molecule type" value="Genomic_DNA"/>
</dbReference>
<dbReference type="AlphaFoldDB" id="A0A3M7TJ61"/>
<proteinExistence type="predicted"/>
<gene>
    <name evidence="1" type="ORF">D1631_10000</name>
</gene>
<comment type="caution">
    <text evidence="1">The sequence shown here is derived from an EMBL/GenBank/DDBJ whole genome shotgun (WGS) entry which is preliminary data.</text>
</comment>
<evidence type="ECO:0000313" key="2">
    <source>
        <dbReference type="Proteomes" id="UP000278775"/>
    </source>
</evidence>
<dbReference type="OrthoDB" id="1272989at2"/>
<dbReference type="RefSeq" id="WP_122636325.1">
    <property type="nucleotide sequence ID" value="NZ_QWIU01000002.1"/>
</dbReference>
<evidence type="ECO:0000313" key="1">
    <source>
        <dbReference type="EMBL" id="RNA62240.1"/>
    </source>
</evidence>
<name>A0A3M7TJ61_9FLAO</name>
<organism evidence="1 2">
    <name type="scientific">Chryseobacterium nematophagum</name>
    <dbReference type="NCBI Taxonomy" id="2305228"/>
    <lineage>
        <taxon>Bacteria</taxon>
        <taxon>Pseudomonadati</taxon>
        <taxon>Bacteroidota</taxon>
        <taxon>Flavobacteriia</taxon>
        <taxon>Flavobacteriales</taxon>
        <taxon>Weeksellaceae</taxon>
        <taxon>Chryseobacterium group</taxon>
        <taxon>Chryseobacterium</taxon>
    </lineage>
</organism>
<sequence>MKKTNLLLLTFFGALVYGQVGINTQNPQGIFHIDGTKDNPITGTPTSPQQLNDLIVTEEGNVGIGNINPTAKLEITSGIPDISGLKFNNINSSSTPNHDTASLGIDASGNVVVQSRAPILTDFKAFSINGNVATNSLITIGTLQFRYATTNCSSSPSFLQVLSTSGADNKGVIHNTYKTAQDTSNFVNTTPLTITNTFTDIPATSLNCIQDGHTQFSFFSYTDRTYYRVSVHIADGDSLGFGAFGYIFVELQR</sequence>
<accession>A0A3M7TJ61</accession>
<evidence type="ECO:0008006" key="3">
    <source>
        <dbReference type="Google" id="ProtNLM"/>
    </source>
</evidence>
<dbReference type="Proteomes" id="UP000278775">
    <property type="component" value="Unassembled WGS sequence"/>
</dbReference>
<protein>
    <recommendedName>
        <fullName evidence="3">C1q domain-containing protein</fullName>
    </recommendedName>
</protein>
<reference evidence="1 2" key="1">
    <citation type="submission" date="2018-08" db="EMBL/GenBank/DDBJ databases">
        <title>Chryseobacterium nematophagum: a novel matrix digesting pathogen of nematodes.</title>
        <authorList>
            <person name="Page A."/>
            <person name="Roberts M."/>
            <person name="Felix M.-A."/>
            <person name="Weir W."/>
        </authorList>
    </citation>
    <scope>NUCLEOTIDE SEQUENCE [LARGE SCALE GENOMIC DNA]</scope>
    <source>
        <strain evidence="1 2">JUb129</strain>
    </source>
</reference>